<dbReference type="GO" id="GO:0005737">
    <property type="term" value="C:cytoplasm"/>
    <property type="evidence" value="ECO:0007669"/>
    <property type="project" value="TreeGrafter"/>
</dbReference>
<organism evidence="2 3">
    <name type="scientific">Symbiodinium microadriaticum</name>
    <name type="common">Dinoflagellate</name>
    <name type="synonym">Zooxanthella microadriatica</name>
    <dbReference type="NCBI Taxonomy" id="2951"/>
    <lineage>
        <taxon>Eukaryota</taxon>
        <taxon>Sar</taxon>
        <taxon>Alveolata</taxon>
        <taxon>Dinophyceae</taxon>
        <taxon>Suessiales</taxon>
        <taxon>Symbiodiniaceae</taxon>
        <taxon>Symbiodinium</taxon>
    </lineage>
</organism>
<evidence type="ECO:0000259" key="1">
    <source>
        <dbReference type="PROSITE" id="PS50076"/>
    </source>
</evidence>
<dbReference type="SMART" id="SM00271">
    <property type="entry name" value="DnaJ"/>
    <property type="match status" value="1"/>
</dbReference>
<sequence length="78" mass="8483">MVKGHFHAGCSTTEEASVRQHLATLGLKAPSSAEAVKRAFRSLALKYHPDKRPDDQTRSADFQRIKDAYDALTAAGLA</sequence>
<dbReference type="CDD" id="cd06257">
    <property type="entry name" value="DnaJ"/>
    <property type="match status" value="1"/>
</dbReference>
<dbReference type="InterPro" id="IPR001623">
    <property type="entry name" value="DnaJ_domain"/>
</dbReference>
<keyword evidence="3" id="KW-1185">Reference proteome</keyword>
<dbReference type="SUPFAM" id="SSF46565">
    <property type="entry name" value="Chaperone J-domain"/>
    <property type="match status" value="1"/>
</dbReference>
<dbReference type="GO" id="GO:0044183">
    <property type="term" value="F:protein folding chaperone"/>
    <property type="evidence" value="ECO:0007669"/>
    <property type="project" value="TreeGrafter"/>
</dbReference>
<accession>A0A1Q9E9N7</accession>
<dbReference type="GO" id="GO:0051087">
    <property type="term" value="F:protein-folding chaperone binding"/>
    <property type="evidence" value="ECO:0007669"/>
    <property type="project" value="TreeGrafter"/>
</dbReference>
<name>A0A1Q9E9N7_SYMMI</name>
<feature type="domain" description="J" evidence="1">
    <location>
        <begin position="20"/>
        <end position="77"/>
    </location>
</feature>
<dbReference type="PROSITE" id="PS50076">
    <property type="entry name" value="DNAJ_2"/>
    <property type="match status" value="1"/>
</dbReference>
<dbReference type="GO" id="GO:0051082">
    <property type="term" value="F:unfolded protein binding"/>
    <property type="evidence" value="ECO:0007669"/>
    <property type="project" value="TreeGrafter"/>
</dbReference>
<dbReference type="Pfam" id="PF00226">
    <property type="entry name" value="DnaJ"/>
    <property type="match status" value="1"/>
</dbReference>
<dbReference type="Gene3D" id="1.10.287.110">
    <property type="entry name" value="DnaJ domain"/>
    <property type="match status" value="1"/>
</dbReference>
<dbReference type="OrthoDB" id="10250354at2759"/>
<dbReference type="Proteomes" id="UP000186817">
    <property type="component" value="Unassembled WGS sequence"/>
</dbReference>
<proteinExistence type="predicted"/>
<dbReference type="GO" id="GO:0005634">
    <property type="term" value="C:nucleus"/>
    <property type="evidence" value="ECO:0007669"/>
    <property type="project" value="TreeGrafter"/>
</dbReference>
<evidence type="ECO:0000313" key="3">
    <source>
        <dbReference type="Proteomes" id="UP000186817"/>
    </source>
</evidence>
<dbReference type="AlphaFoldDB" id="A0A1Q9E9N7"/>
<dbReference type="PANTHER" id="PTHR43948:SF10">
    <property type="entry name" value="MRJ, ISOFORM E"/>
    <property type="match status" value="1"/>
</dbReference>
<dbReference type="PRINTS" id="PR00625">
    <property type="entry name" value="JDOMAIN"/>
</dbReference>
<protein>
    <submittedName>
        <fullName evidence="2">Chaperone protein DnaJ</fullName>
    </submittedName>
</protein>
<reference evidence="2 3" key="1">
    <citation type="submission" date="2016-02" db="EMBL/GenBank/DDBJ databases">
        <title>Genome analysis of coral dinoflagellate symbionts highlights evolutionary adaptations to a symbiotic lifestyle.</title>
        <authorList>
            <person name="Aranda M."/>
            <person name="Li Y."/>
            <person name="Liew Y.J."/>
            <person name="Baumgarten S."/>
            <person name="Simakov O."/>
            <person name="Wilson M."/>
            <person name="Piel J."/>
            <person name="Ashoor H."/>
            <person name="Bougouffa S."/>
            <person name="Bajic V.B."/>
            <person name="Ryu T."/>
            <person name="Ravasi T."/>
            <person name="Bayer T."/>
            <person name="Micklem G."/>
            <person name="Kim H."/>
            <person name="Bhak J."/>
            <person name="Lajeunesse T.C."/>
            <person name="Voolstra C.R."/>
        </authorList>
    </citation>
    <scope>NUCLEOTIDE SEQUENCE [LARGE SCALE GENOMIC DNA]</scope>
    <source>
        <strain evidence="2 3">CCMP2467</strain>
    </source>
</reference>
<dbReference type="InterPro" id="IPR036869">
    <property type="entry name" value="J_dom_sf"/>
</dbReference>
<evidence type="ECO:0000313" key="2">
    <source>
        <dbReference type="EMBL" id="OLQ04121.1"/>
    </source>
</evidence>
<dbReference type="EMBL" id="LSRX01000218">
    <property type="protein sequence ID" value="OLQ04121.1"/>
    <property type="molecule type" value="Genomic_DNA"/>
</dbReference>
<comment type="caution">
    <text evidence="2">The sequence shown here is derived from an EMBL/GenBank/DDBJ whole genome shotgun (WGS) entry which is preliminary data.</text>
</comment>
<dbReference type="PANTHER" id="PTHR43948">
    <property type="entry name" value="DNAJ HOMOLOG SUBFAMILY B"/>
    <property type="match status" value="1"/>
</dbReference>
<gene>
    <name evidence="2" type="primary">dnaJ</name>
    <name evidence="2" type="ORF">AK812_SmicGene12833</name>
</gene>